<dbReference type="AlphaFoldDB" id="A0A937K222"/>
<keyword evidence="2" id="KW-1185">Reference proteome</keyword>
<accession>A0A937K222</accession>
<name>A0A937K222_9BACT</name>
<dbReference type="Proteomes" id="UP000659388">
    <property type="component" value="Unassembled WGS sequence"/>
</dbReference>
<dbReference type="EMBL" id="JAESIY010000010">
    <property type="protein sequence ID" value="MBL3658106.1"/>
    <property type="molecule type" value="Genomic_DNA"/>
</dbReference>
<sequence length="147" mass="16212">MANMDANAHILVIVDTQATIKNYESGNFEPVIYMVDDDPTPDSNQGSVNLITNVAPEGIVTWKPTSINNDDEVELTSFDDSKGCQDFFKDLPTQDRGSKSWTGEVAELDAGTSASYGFYFKINGNSNCNGEKFYFDPQLRIQPNPPS</sequence>
<dbReference type="RefSeq" id="WP_202245893.1">
    <property type="nucleotide sequence ID" value="NZ_JAESIY010000010.1"/>
</dbReference>
<evidence type="ECO:0000313" key="2">
    <source>
        <dbReference type="Proteomes" id="UP000659388"/>
    </source>
</evidence>
<organism evidence="1 2">
    <name type="scientific">Fulvivirga sediminis</name>
    <dbReference type="NCBI Taxonomy" id="2803949"/>
    <lineage>
        <taxon>Bacteria</taxon>
        <taxon>Pseudomonadati</taxon>
        <taxon>Bacteroidota</taxon>
        <taxon>Cytophagia</taxon>
        <taxon>Cytophagales</taxon>
        <taxon>Fulvivirgaceae</taxon>
        <taxon>Fulvivirga</taxon>
    </lineage>
</organism>
<protein>
    <submittedName>
        <fullName evidence="1">Uncharacterized protein</fullName>
    </submittedName>
</protein>
<comment type="caution">
    <text evidence="1">The sequence shown here is derived from an EMBL/GenBank/DDBJ whole genome shotgun (WGS) entry which is preliminary data.</text>
</comment>
<gene>
    <name evidence="1" type="ORF">JL102_18285</name>
</gene>
<reference evidence="1" key="1">
    <citation type="submission" date="2021-01" db="EMBL/GenBank/DDBJ databases">
        <title>Fulvivirga kasyanovii gen. nov., sp nov., a novel member of the phylum Bacteroidetes isolated from seawater in a mussel farm.</title>
        <authorList>
            <person name="Zhao L.-H."/>
            <person name="Wang Z.-J."/>
        </authorList>
    </citation>
    <scope>NUCLEOTIDE SEQUENCE</scope>
    <source>
        <strain evidence="1">2943</strain>
    </source>
</reference>
<evidence type="ECO:0000313" key="1">
    <source>
        <dbReference type="EMBL" id="MBL3658106.1"/>
    </source>
</evidence>
<proteinExistence type="predicted"/>